<proteinExistence type="predicted"/>
<reference evidence="1" key="1">
    <citation type="submission" date="2022-04" db="EMBL/GenBank/DDBJ databases">
        <title>Carnegiea gigantea Genome sequencing and assembly v2.</title>
        <authorList>
            <person name="Copetti D."/>
            <person name="Sanderson M.J."/>
            <person name="Burquez A."/>
            <person name="Wojciechowski M.F."/>
        </authorList>
    </citation>
    <scope>NUCLEOTIDE SEQUENCE</scope>
    <source>
        <strain evidence="1">SGP5-SGP5p</strain>
        <tissue evidence="1">Aerial part</tissue>
    </source>
</reference>
<organism evidence="1 2">
    <name type="scientific">Carnegiea gigantea</name>
    <dbReference type="NCBI Taxonomy" id="171969"/>
    <lineage>
        <taxon>Eukaryota</taxon>
        <taxon>Viridiplantae</taxon>
        <taxon>Streptophyta</taxon>
        <taxon>Embryophyta</taxon>
        <taxon>Tracheophyta</taxon>
        <taxon>Spermatophyta</taxon>
        <taxon>Magnoliopsida</taxon>
        <taxon>eudicotyledons</taxon>
        <taxon>Gunneridae</taxon>
        <taxon>Pentapetalae</taxon>
        <taxon>Caryophyllales</taxon>
        <taxon>Cactineae</taxon>
        <taxon>Cactaceae</taxon>
        <taxon>Cactoideae</taxon>
        <taxon>Echinocereeae</taxon>
        <taxon>Carnegiea</taxon>
    </lineage>
</organism>
<dbReference type="AlphaFoldDB" id="A0A9Q1K3M3"/>
<dbReference type="Proteomes" id="UP001153076">
    <property type="component" value="Unassembled WGS sequence"/>
</dbReference>
<gene>
    <name evidence="1" type="ORF">Cgig2_029760</name>
</gene>
<evidence type="ECO:0000313" key="2">
    <source>
        <dbReference type="Proteomes" id="UP001153076"/>
    </source>
</evidence>
<sequence length="187" mass="20055">MTQPQYDASVTKTNDSRGNLKLVCGDQFAPDTILEGNSIFSMAANPKWYVIYTGANVQGGPSNYEWLLAWNVPSCGSMEAIPVDDIYKRVETSKSSSTALDAKTKTSTTTMIEAIAHTPALGSAEVYVDCKAIGSMEAIPVDEIYKRAEASKSLSTAVDAKTKTCATIVIEAITDTLAVGCDFKVYN</sequence>
<accession>A0A9Q1K3M3</accession>
<evidence type="ECO:0000313" key="1">
    <source>
        <dbReference type="EMBL" id="KAJ8436148.1"/>
    </source>
</evidence>
<name>A0A9Q1K3M3_9CARY</name>
<comment type="caution">
    <text evidence="1">The sequence shown here is derived from an EMBL/GenBank/DDBJ whole genome shotgun (WGS) entry which is preliminary data.</text>
</comment>
<keyword evidence="2" id="KW-1185">Reference proteome</keyword>
<protein>
    <submittedName>
        <fullName evidence="1">Uncharacterized protein</fullName>
    </submittedName>
</protein>
<dbReference type="EMBL" id="JAKOGI010000362">
    <property type="protein sequence ID" value="KAJ8436148.1"/>
    <property type="molecule type" value="Genomic_DNA"/>
</dbReference>